<dbReference type="Proteomes" id="UP000315673">
    <property type="component" value="Chromosome"/>
</dbReference>
<sequence length="127" mass="14354">MPRVPPKMTERARDLRNNPTPAEIAIWRRIHAHHPRFTRQLCIGRYIVDLACRSAKLAVEFDGSQHIGSDYDETRTDFLENLGWTVVRFWNSDVAANPDGVTEAILAKLSDILGPTHPQPLPSREGS</sequence>
<feature type="domain" description="DUF559" evidence="1">
    <location>
        <begin position="7"/>
        <end position="109"/>
    </location>
</feature>
<dbReference type="InterPro" id="IPR047216">
    <property type="entry name" value="Endonuclease_DUF559_bact"/>
</dbReference>
<keyword evidence="2" id="KW-0255">Endonuclease</keyword>
<dbReference type="PANTHER" id="PTHR38590">
    <property type="entry name" value="BLL0828 PROTEIN"/>
    <property type="match status" value="1"/>
</dbReference>
<accession>A0A5B8LHP8</accession>
<dbReference type="EMBL" id="CP042306">
    <property type="protein sequence ID" value="QDZ06680.1"/>
    <property type="molecule type" value="Genomic_DNA"/>
</dbReference>
<organism evidence="2 3">
    <name type="scientific">Sphingomonas panacisoli</name>
    <dbReference type="NCBI Taxonomy" id="1813879"/>
    <lineage>
        <taxon>Bacteria</taxon>
        <taxon>Pseudomonadati</taxon>
        <taxon>Pseudomonadota</taxon>
        <taxon>Alphaproteobacteria</taxon>
        <taxon>Sphingomonadales</taxon>
        <taxon>Sphingomonadaceae</taxon>
        <taxon>Sphingomonas</taxon>
    </lineage>
</organism>
<reference evidence="2 3" key="1">
    <citation type="submission" date="2019-07" db="EMBL/GenBank/DDBJ databases">
        <title>Full genome sequence of Sphingomonas sp. 4R-6-7(HKS19).</title>
        <authorList>
            <person name="Im W.-T."/>
        </authorList>
    </citation>
    <scope>NUCLEOTIDE SEQUENCE [LARGE SCALE GENOMIC DNA]</scope>
    <source>
        <strain evidence="2 3">HKS19</strain>
    </source>
</reference>
<keyword evidence="2" id="KW-0378">Hydrolase</keyword>
<dbReference type="KEGG" id="spai:FPZ24_03640"/>
<dbReference type="AlphaFoldDB" id="A0A5B8LHP8"/>
<proteinExistence type="predicted"/>
<evidence type="ECO:0000313" key="3">
    <source>
        <dbReference type="Proteomes" id="UP000315673"/>
    </source>
</evidence>
<dbReference type="SUPFAM" id="SSF52980">
    <property type="entry name" value="Restriction endonuclease-like"/>
    <property type="match status" value="1"/>
</dbReference>
<protein>
    <submittedName>
        <fullName evidence="2">Endonuclease domain-containing protein</fullName>
    </submittedName>
</protein>
<dbReference type="OrthoDB" id="9798754at2"/>
<dbReference type="GO" id="GO:0004519">
    <property type="term" value="F:endonuclease activity"/>
    <property type="evidence" value="ECO:0007669"/>
    <property type="project" value="UniProtKB-KW"/>
</dbReference>
<keyword evidence="3" id="KW-1185">Reference proteome</keyword>
<keyword evidence="2" id="KW-0540">Nuclease</keyword>
<dbReference type="Gene3D" id="3.40.960.10">
    <property type="entry name" value="VSR Endonuclease"/>
    <property type="match status" value="1"/>
</dbReference>
<dbReference type="Pfam" id="PF04480">
    <property type="entry name" value="DUF559"/>
    <property type="match status" value="1"/>
</dbReference>
<evidence type="ECO:0000313" key="2">
    <source>
        <dbReference type="EMBL" id="QDZ06680.1"/>
    </source>
</evidence>
<dbReference type="PANTHER" id="PTHR38590:SF1">
    <property type="entry name" value="BLL0828 PROTEIN"/>
    <property type="match status" value="1"/>
</dbReference>
<dbReference type="InterPro" id="IPR011335">
    <property type="entry name" value="Restrct_endonuc-II-like"/>
</dbReference>
<gene>
    <name evidence="2" type="ORF">FPZ24_03640</name>
</gene>
<name>A0A5B8LHP8_9SPHN</name>
<dbReference type="InterPro" id="IPR007569">
    <property type="entry name" value="DUF559"/>
</dbReference>
<dbReference type="CDD" id="cd01038">
    <property type="entry name" value="Endonuclease_DUF559"/>
    <property type="match status" value="1"/>
</dbReference>
<dbReference type="RefSeq" id="WP_146569764.1">
    <property type="nucleotide sequence ID" value="NZ_CP042306.1"/>
</dbReference>
<evidence type="ECO:0000259" key="1">
    <source>
        <dbReference type="Pfam" id="PF04480"/>
    </source>
</evidence>